<comment type="caution">
    <text evidence="1">The sequence shown here is derived from an EMBL/GenBank/DDBJ whole genome shotgun (WGS) entry which is preliminary data.</text>
</comment>
<dbReference type="Gene3D" id="3.30.40.10">
    <property type="entry name" value="Zinc/RING finger domain, C3HC4 (zinc finger)"/>
    <property type="match status" value="1"/>
</dbReference>
<dbReference type="Proteomes" id="UP001341840">
    <property type="component" value="Unassembled WGS sequence"/>
</dbReference>
<name>A0ABU6TH04_9FABA</name>
<dbReference type="EMBL" id="JASCZI010090917">
    <property type="protein sequence ID" value="MED6147779.1"/>
    <property type="molecule type" value="Genomic_DNA"/>
</dbReference>
<dbReference type="InterPro" id="IPR013083">
    <property type="entry name" value="Znf_RING/FYVE/PHD"/>
</dbReference>
<protein>
    <submittedName>
        <fullName evidence="1">Uncharacterized protein</fullName>
    </submittedName>
</protein>
<accession>A0ABU6TH04</accession>
<gene>
    <name evidence="1" type="ORF">PIB30_046890</name>
</gene>
<evidence type="ECO:0000313" key="1">
    <source>
        <dbReference type="EMBL" id="MED6147779.1"/>
    </source>
</evidence>
<sequence>MARNAPSPEREEVRPGMRHLSVEFDDNIVLRLLIVFRHVFHQQCVDLWLHRHKTYHACRTDLETRKSSSYASPSNIHDHKMQSVVVGGKYVNAKDVCIDVKEDEDDDGNNRFLRSHLTGHSIIMVSEEGRDDDDDRYKLKLQENAELRIVDNEMKKNNHHQYSHHLLVLEYFFTSPTPDAADNGHKNSIPQLLF</sequence>
<keyword evidence="2" id="KW-1185">Reference proteome</keyword>
<organism evidence="1 2">
    <name type="scientific">Stylosanthes scabra</name>
    <dbReference type="NCBI Taxonomy" id="79078"/>
    <lineage>
        <taxon>Eukaryota</taxon>
        <taxon>Viridiplantae</taxon>
        <taxon>Streptophyta</taxon>
        <taxon>Embryophyta</taxon>
        <taxon>Tracheophyta</taxon>
        <taxon>Spermatophyta</taxon>
        <taxon>Magnoliopsida</taxon>
        <taxon>eudicotyledons</taxon>
        <taxon>Gunneridae</taxon>
        <taxon>Pentapetalae</taxon>
        <taxon>rosids</taxon>
        <taxon>fabids</taxon>
        <taxon>Fabales</taxon>
        <taxon>Fabaceae</taxon>
        <taxon>Papilionoideae</taxon>
        <taxon>50 kb inversion clade</taxon>
        <taxon>dalbergioids sensu lato</taxon>
        <taxon>Dalbergieae</taxon>
        <taxon>Pterocarpus clade</taxon>
        <taxon>Stylosanthes</taxon>
    </lineage>
</organism>
<proteinExistence type="predicted"/>
<evidence type="ECO:0000313" key="2">
    <source>
        <dbReference type="Proteomes" id="UP001341840"/>
    </source>
</evidence>
<reference evidence="1 2" key="1">
    <citation type="journal article" date="2023" name="Plants (Basel)">
        <title>Bridging the Gap: Combining Genomics and Transcriptomics Approaches to Understand Stylosanthes scabra, an Orphan Legume from the Brazilian Caatinga.</title>
        <authorList>
            <person name="Ferreira-Neto J.R.C."/>
            <person name="da Silva M.D."/>
            <person name="Binneck E."/>
            <person name="de Melo N.F."/>
            <person name="da Silva R.H."/>
            <person name="de Melo A.L.T.M."/>
            <person name="Pandolfi V."/>
            <person name="Bustamante F.O."/>
            <person name="Brasileiro-Vidal A.C."/>
            <person name="Benko-Iseppon A.M."/>
        </authorList>
    </citation>
    <scope>NUCLEOTIDE SEQUENCE [LARGE SCALE GENOMIC DNA]</scope>
    <source>
        <tissue evidence="1">Leaves</tissue>
    </source>
</reference>